<evidence type="ECO:0000259" key="8">
    <source>
        <dbReference type="PROSITE" id="PS50850"/>
    </source>
</evidence>
<dbReference type="KEGG" id="npa:UCRNP2_2525"/>
<proteinExistence type="predicted"/>
<dbReference type="PANTHER" id="PTHR23502">
    <property type="entry name" value="MAJOR FACILITATOR SUPERFAMILY"/>
    <property type="match status" value="1"/>
</dbReference>
<evidence type="ECO:0000313" key="9">
    <source>
        <dbReference type="EMBL" id="EOD50696.1"/>
    </source>
</evidence>
<dbReference type="PROSITE" id="PS50850">
    <property type="entry name" value="MFS"/>
    <property type="match status" value="1"/>
</dbReference>
<feature type="domain" description="Major facilitator superfamily (MFS) profile" evidence="8">
    <location>
        <begin position="58"/>
        <end position="132"/>
    </location>
</feature>
<reference evidence="10" key="1">
    <citation type="journal article" date="2013" name="Genome Announc.">
        <title>Draft genome sequence of Neofusicoccum parvum isolate UCR-NP2, a fungal vascular pathogen associated with grapevine cankers.</title>
        <authorList>
            <person name="Blanco-Ulate B."/>
            <person name="Rolshausen P."/>
            <person name="Cantu D."/>
        </authorList>
    </citation>
    <scope>NUCLEOTIDE SEQUENCE [LARGE SCALE GENOMIC DNA]</scope>
    <source>
        <strain evidence="10">UCR-NP2</strain>
    </source>
</reference>
<dbReference type="GO" id="GO:0022857">
    <property type="term" value="F:transmembrane transporter activity"/>
    <property type="evidence" value="ECO:0007669"/>
    <property type="project" value="InterPro"/>
</dbReference>
<evidence type="ECO:0000256" key="6">
    <source>
        <dbReference type="ARBA" id="ARBA00023136"/>
    </source>
</evidence>
<sequence>MALFKGIGRCGLQKDGPPEVLNWRYPGSGTQDDPYIVTWIEGDAENPQNLSRTRKWIITALAGVQVLSVTFASSAYSGALHKVIEHFSVTTVVATLGMSTFVLGFALGPLVWAPLSELYGRRCPSSSSPSPA</sequence>
<dbReference type="InterPro" id="IPR020846">
    <property type="entry name" value="MFS_dom"/>
</dbReference>
<dbReference type="OMA" id="RTRKWII"/>
<gene>
    <name evidence="9" type="ORF">UCRNP2_2525</name>
</gene>
<keyword evidence="5 7" id="KW-1133">Transmembrane helix</keyword>
<dbReference type="PANTHER" id="PTHR23502:SF186">
    <property type="entry name" value="MAJOR FACILITATOR SUPERFAMILY (MFS) PROFILE DOMAIN-CONTAINING PROTEIN"/>
    <property type="match status" value="1"/>
</dbReference>
<evidence type="ECO:0000313" key="10">
    <source>
        <dbReference type="Proteomes" id="UP000013521"/>
    </source>
</evidence>
<dbReference type="Gene3D" id="1.20.1250.20">
    <property type="entry name" value="MFS general substrate transporter like domains"/>
    <property type="match status" value="1"/>
</dbReference>
<evidence type="ECO:0000256" key="2">
    <source>
        <dbReference type="ARBA" id="ARBA00022448"/>
    </source>
</evidence>
<comment type="subcellular location">
    <subcellularLocation>
        <location evidence="1">Cell membrane</location>
        <topology evidence="1">Multi-pass membrane protein</topology>
    </subcellularLocation>
</comment>
<feature type="transmembrane region" description="Helical" evidence="7">
    <location>
        <begin position="88"/>
        <end position="112"/>
    </location>
</feature>
<name>R1GR05_BOTPV</name>
<dbReference type="InterPro" id="IPR036259">
    <property type="entry name" value="MFS_trans_sf"/>
</dbReference>
<dbReference type="EMBL" id="KB915936">
    <property type="protein sequence ID" value="EOD50696.1"/>
    <property type="molecule type" value="Genomic_DNA"/>
</dbReference>
<evidence type="ECO:0000256" key="3">
    <source>
        <dbReference type="ARBA" id="ARBA00022475"/>
    </source>
</evidence>
<protein>
    <submittedName>
        <fullName evidence="9">Putative mfs multidrug transporter protein</fullName>
    </submittedName>
</protein>
<evidence type="ECO:0000256" key="7">
    <source>
        <dbReference type="SAM" id="Phobius"/>
    </source>
</evidence>
<accession>R1GR05</accession>
<organism evidence="9 10">
    <name type="scientific">Botryosphaeria parva (strain UCR-NP2)</name>
    <name type="common">Grapevine canker fungus</name>
    <name type="synonym">Neofusicoccum parvum</name>
    <dbReference type="NCBI Taxonomy" id="1287680"/>
    <lineage>
        <taxon>Eukaryota</taxon>
        <taxon>Fungi</taxon>
        <taxon>Dikarya</taxon>
        <taxon>Ascomycota</taxon>
        <taxon>Pezizomycotina</taxon>
        <taxon>Dothideomycetes</taxon>
        <taxon>Dothideomycetes incertae sedis</taxon>
        <taxon>Botryosphaeriales</taxon>
        <taxon>Botryosphaeriaceae</taxon>
        <taxon>Neofusicoccum</taxon>
    </lineage>
</organism>
<evidence type="ECO:0000256" key="5">
    <source>
        <dbReference type="ARBA" id="ARBA00022989"/>
    </source>
</evidence>
<keyword evidence="4 7" id="KW-0812">Transmembrane</keyword>
<evidence type="ECO:0000256" key="4">
    <source>
        <dbReference type="ARBA" id="ARBA00022692"/>
    </source>
</evidence>
<evidence type="ECO:0000256" key="1">
    <source>
        <dbReference type="ARBA" id="ARBA00004651"/>
    </source>
</evidence>
<keyword evidence="6 7" id="KW-0472">Membrane</keyword>
<dbReference type="AlphaFoldDB" id="R1GR05"/>
<dbReference type="OrthoDB" id="3848108at2759"/>
<dbReference type="SUPFAM" id="SSF103473">
    <property type="entry name" value="MFS general substrate transporter"/>
    <property type="match status" value="1"/>
</dbReference>
<dbReference type="eggNOG" id="KOG0255">
    <property type="taxonomic scope" value="Eukaryota"/>
</dbReference>
<feature type="transmembrane region" description="Helical" evidence="7">
    <location>
        <begin position="56"/>
        <end position="76"/>
    </location>
</feature>
<dbReference type="HOGENOM" id="CLU_2027530_0_0_1"/>
<dbReference type="GO" id="GO:0005886">
    <property type="term" value="C:plasma membrane"/>
    <property type="evidence" value="ECO:0007669"/>
    <property type="project" value="UniProtKB-SubCell"/>
</dbReference>
<keyword evidence="2" id="KW-0813">Transport</keyword>
<dbReference type="Proteomes" id="UP000013521">
    <property type="component" value="Unassembled WGS sequence"/>
</dbReference>
<keyword evidence="3" id="KW-1003">Cell membrane</keyword>